<dbReference type="PIRSF" id="PIRSF002155">
    <property type="entry name" value="Ribosomal_L1"/>
    <property type="match status" value="1"/>
</dbReference>
<dbReference type="InterPro" id="IPR028364">
    <property type="entry name" value="Ribosomal_uL1/biogenesis"/>
</dbReference>
<gene>
    <name evidence="5" type="ORF">LOD99_5987</name>
</gene>
<keyword evidence="2" id="KW-0689">Ribosomal protein</keyword>
<keyword evidence="6" id="KW-1185">Reference proteome</keyword>
<dbReference type="GO" id="GO:0006412">
    <property type="term" value="P:translation"/>
    <property type="evidence" value="ECO:0007669"/>
    <property type="project" value="InterPro"/>
</dbReference>
<keyword evidence="3" id="KW-0687">Ribonucleoprotein</keyword>
<dbReference type="AlphaFoldDB" id="A0AAV7JNE6"/>
<dbReference type="GO" id="GO:0015934">
    <property type="term" value="C:large ribosomal subunit"/>
    <property type="evidence" value="ECO:0007669"/>
    <property type="project" value="InterPro"/>
</dbReference>
<comment type="similarity">
    <text evidence="1">Belongs to the universal ribosomal protein uL1 family.</text>
</comment>
<dbReference type="InterPro" id="IPR023674">
    <property type="entry name" value="Ribosomal_uL1-like"/>
</dbReference>
<accession>A0AAV7JNE6</accession>
<dbReference type="PANTHER" id="PTHR23105">
    <property type="entry name" value="RIBOSOMAL PROTEIN L7AE FAMILY MEMBER"/>
    <property type="match status" value="1"/>
</dbReference>
<dbReference type="SUPFAM" id="SSF56808">
    <property type="entry name" value="Ribosomal protein L1"/>
    <property type="match status" value="1"/>
</dbReference>
<dbReference type="CDD" id="cd00403">
    <property type="entry name" value="Ribosomal_L1"/>
    <property type="match status" value="1"/>
</dbReference>
<dbReference type="InterPro" id="IPR016095">
    <property type="entry name" value="Ribosomal_uL1_3-a/b-sand"/>
</dbReference>
<name>A0AAV7JNE6_9METZ</name>
<reference evidence="5 6" key="1">
    <citation type="journal article" date="2023" name="BMC Biol.">
        <title>The compact genome of the sponge Oopsacas minuta (Hexactinellida) is lacking key metazoan core genes.</title>
        <authorList>
            <person name="Santini S."/>
            <person name="Schenkelaars Q."/>
            <person name="Jourda C."/>
            <person name="Duchesne M."/>
            <person name="Belahbib H."/>
            <person name="Rocher C."/>
            <person name="Selva M."/>
            <person name="Riesgo A."/>
            <person name="Vervoort M."/>
            <person name="Leys S.P."/>
            <person name="Kodjabachian L."/>
            <person name="Le Bivic A."/>
            <person name="Borchiellini C."/>
            <person name="Claverie J.M."/>
            <person name="Renard E."/>
        </authorList>
    </citation>
    <scope>NUCLEOTIDE SEQUENCE [LARGE SCALE GENOMIC DNA]</scope>
    <source>
        <strain evidence="5">SPO-2</strain>
    </source>
</reference>
<comment type="caution">
    <text evidence="5">The sequence shown here is derived from an EMBL/GenBank/DDBJ whole genome shotgun (WGS) entry which is preliminary data.</text>
</comment>
<dbReference type="GO" id="GO:0003723">
    <property type="term" value="F:RNA binding"/>
    <property type="evidence" value="ECO:0007669"/>
    <property type="project" value="InterPro"/>
</dbReference>
<evidence type="ECO:0000256" key="1">
    <source>
        <dbReference type="ARBA" id="ARBA00010531"/>
    </source>
</evidence>
<dbReference type="Gene3D" id="3.30.190.20">
    <property type="match status" value="1"/>
</dbReference>
<dbReference type="Proteomes" id="UP001165289">
    <property type="component" value="Unassembled WGS sequence"/>
</dbReference>
<proteinExistence type="inferred from homology"/>
<dbReference type="InterPro" id="IPR050257">
    <property type="entry name" value="eL8/uL1-like"/>
</dbReference>
<dbReference type="EMBL" id="JAKMXF010000312">
    <property type="protein sequence ID" value="KAI6650309.1"/>
    <property type="molecule type" value="Genomic_DNA"/>
</dbReference>
<dbReference type="FunFam" id="3.40.50.790:FF:000002">
    <property type="entry name" value="Ribosomal protein"/>
    <property type="match status" value="1"/>
</dbReference>
<protein>
    <recommendedName>
        <fullName evidence="4">Large ribosomal subunit protein uL1</fullName>
    </recommendedName>
</protein>
<dbReference type="Gene3D" id="3.40.50.790">
    <property type="match status" value="1"/>
</dbReference>
<dbReference type="FunFam" id="3.30.190.20:FF:000006">
    <property type="entry name" value="Ribosomal protein"/>
    <property type="match status" value="1"/>
</dbReference>
<evidence type="ECO:0000313" key="5">
    <source>
        <dbReference type="EMBL" id="KAI6650309.1"/>
    </source>
</evidence>
<evidence type="ECO:0000256" key="2">
    <source>
        <dbReference type="ARBA" id="ARBA00022980"/>
    </source>
</evidence>
<dbReference type="InterPro" id="IPR002143">
    <property type="entry name" value="Ribosomal_uL1"/>
</dbReference>
<dbReference type="FunFam" id="3.30.190.20:FF:000009">
    <property type="entry name" value="Ribosomal protein L10a"/>
    <property type="match status" value="1"/>
</dbReference>
<organism evidence="5 6">
    <name type="scientific">Oopsacas minuta</name>
    <dbReference type="NCBI Taxonomy" id="111878"/>
    <lineage>
        <taxon>Eukaryota</taxon>
        <taxon>Metazoa</taxon>
        <taxon>Porifera</taxon>
        <taxon>Hexactinellida</taxon>
        <taxon>Hexasterophora</taxon>
        <taxon>Lyssacinosida</taxon>
        <taxon>Leucopsacidae</taxon>
        <taxon>Oopsacas</taxon>
    </lineage>
</organism>
<evidence type="ECO:0000313" key="6">
    <source>
        <dbReference type="Proteomes" id="UP001165289"/>
    </source>
</evidence>
<evidence type="ECO:0000256" key="3">
    <source>
        <dbReference type="ARBA" id="ARBA00023274"/>
    </source>
</evidence>
<evidence type="ECO:0000256" key="4">
    <source>
        <dbReference type="ARBA" id="ARBA00035241"/>
    </source>
</evidence>
<dbReference type="Pfam" id="PF00687">
    <property type="entry name" value="Ribosomal_L1"/>
    <property type="match status" value="1"/>
</dbReference>
<dbReference type="GO" id="GO:0003735">
    <property type="term" value="F:structural constituent of ribosome"/>
    <property type="evidence" value="ECO:0007669"/>
    <property type="project" value="InterPro"/>
</dbReference>
<sequence>MSKISKDVLNQSITDLLDFSKKRKRHFLESVELQITLKNYDPQKDKRFAGTVRLKHIPRPKMKICVLGDQKHCDEAQELGLDFRTVDMLKKMNQDKKLVKRMGKKYNAFLASDSVLKQIPKLLGPSLQRAGKFPILVTHAEPMTNKITDVKSTIKFQMKKTTCLAVAIGHVDMTQAELNANIILSINYLVSLLKKNWQNVRTLHIKSTMGPSFRIY</sequence>